<keyword evidence="3" id="KW-1185">Reference proteome</keyword>
<dbReference type="InterPro" id="IPR021026">
    <property type="entry name" value="Filamn_hemagglutn_DUF3739"/>
</dbReference>
<feature type="domain" description="DUF3739" evidence="1">
    <location>
        <begin position="1804"/>
        <end position="1920"/>
    </location>
</feature>
<sequence length="1984" mass="198973">MALYSMAPSGNAGLGALFVASNDTTLAVSGPTGTPVPELTVSFGNAVLADGRNLGPVSGTIKLPGSDVGRVAIEGGTTISTAAMTAQATALTDAIVIDTAASLNVKQASLTARTIGIGSGSGANDALALSQANLDQLAMVQSLSLKAMAGAITFHNAGSDVVFDPGSAMEQLTLDARTIAGSGGNATVRVGGTVTLVNTGTATGTAAAATGGTLTFEAAEIELGGGSQTLAGFSQVDWVAREQVFVENSGTLTLGTGTDVVDLSITTPNILVAGATATGTEGEFALVTAGNVAIARPAGAQAAPQASAEIGGIFAITAASIAQSGTIQVQAGTLTLHATVGDVTLGEGGYIAAGGYKKTLVDVDTYVAGGKVVLLADAGNVATAASSVIDVAQPENGLGYGGEIEVTATAGRADLRGTLLGGGGNGLGGSFKLDTAGGVDLDPLADLLLAGGVTGMVNVHTREGNLTLSNGHTLKANIVVLTADDARWGASADQQFGQVTIAGLIDARGYGGTTADGTGEAGGQVALWGANAVVLTASGRIDASTTHSDERGGDVTLGIATGAKGDIDLQGGAINVAGGTKGGLSGGTLTLRAPLKPVAGAAGRGDVQISNLAATITGARAVTVESYVTFSTDGSIGLDASGLGWDGIIDPANNSFFTDTLMAFAQGTWTHDGLSYGFADAVAKLEPLAQTLGEGIVHLAPGIELVNNNSSINNGDITVASTWNLAAGTAGNLQDGTYVHTYETDDTTRQSYVTFDYRYVSSLGIDPGALTLRAAGNININASISDGFFQFRDYLDAGYVSQVATYLGSGRGLGLEYNSTRGYLYQLGSYSTEGNAIPVAPYSAAGNSKSPTEVALATADLFPNTLNVCTANCGTAGATIEAVTNPGSWSYRFTAGADVSSANPNAMQPLASVQRGDVIIDGHASYSQPLYSSTGSSSKTVNLSTMVRTGTGSITIAAARDVLLKDEIAPGVIYAAGVNTARLASAGYYLTNGAVVAANPDGFLEPQVLAYGSGQASVAGSIYGPPTEAAFPHQGGDVEVVAQRDIIGYGDSISVSDPDDAVRTSYQYFAPWLLAMAGITPVSSTTASEAALMGAGVYAPIGTSVASGTAWWIQFGSFQQGIMSVGGNVRVEAGRNLVDVSVSLPTTGRVSGGLASLSTGVVNTPVTHLYDSGNMAVRVGGDLLGGAFYEGSGQASIVVRGSVGSAGKLGSASGKTNLALLAVDTGQINLVAGGAIATAGVINPAELHAQAGSAAYPSNSTVAAQDRRIYMDTYGPDSAVSLTSVSGDITISSPPTLSRYLETLFAGAALYPASLSVIALSGDIITTDMTTGVMPGITLSPSLHGTFQLLAEGSVDLTGGYEANSSTNRPSFSAGPSLLNAAFNPYRPNAWYGVESSDEEGYGGAFSRAVLAHADDGAADTTARIYAVTGDIIGVGDVTIYTGTDKRAYTRIKRIEINRPTKIYAGRDIVDLNLIVQNIAADDVSSVVAGRDIYYTGYNNAGGLQVAGPGYLVVEAGRDLGPFLPASGNTTTLAKLQQGIASVGNASVVPVGNAYLEAGITIDAASAGADGSIGMYDSALLGPVVNTEKKRNALLSATGADLIVLFGVANGANYDGVLGTYVDPANAANVAHNYLGELGEFLAEIGIDTSSGAEAWAAFDLVSDDLKQVFAAQVFFAELKAVGEAQGGDAAGQYLRGYQAIETFFPSSWGYTENELGGGANGAKVQVATGRLDMLHGTIQTQRGGDISILGPGGSILVGSLAKESNSNLKLNDLGIITLGGGDINTFTDGSVLVNSSRVFTELGGNILMWSSNGDLNAGRGAKTTLSQPPLKVVFDEDGYQTIDLRGLVTGAGIGVLKTGLVGDADSYASDSNLYLLAPAGTVDAGDAGIRVSGDLIVAAKVVMNADNIDVGGSSTGVPMVAAPNVGALTAGSAAAAAASQAGETPTGSTGAAEQASVFIVEVVGYGGGEGAQEPAGEGDSKEQ</sequence>
<protein>
    <recommendedName>
        <fullName evidence="1">DUF3739 domain-containing protein</fullName>
    </recommendedName>
</protein>
<evidence type="ECO:0000259" key="1">
    <source>
        <dbReference type="Pfam" id="PF12545"/>
    </source>
</evidence>
<dbReference type="EMBL" id="VWPL01000001">
    <property type="protein sequence ID" value="KAA5603712.1"/>
    <property type="molecule type" value="Genomic_DNA"/>
</dbReference>
<organism evidence="2 3">
    <name type="scientific">Blastochloris sulfoviridis</name>
    <dbReference type="NCBI Taxonomy" id="50712"/>
    <lineage>
        <taxon>Bacteria</taxon>
        <taxon>Pseudomonadati</taxon>
        <taxon>Pseudomonadota</taxon>
        <taxon>Alphaproteobacteria</taxon>
        <taxon>Hyphomicrobiales</taxon>
        <taxon>Blastochloridaceae</taxon>
        <taxon>Blastochloris</taxon>
    </lineage>
</organism>
<evidence type="ECO:0000313" key="3">
    <source>
        <dbReference type="Proteomes" id="UP000323886"/>
    </source>
</evidence>
<dbReference type="OrthoDB" id="1776524at2"/>
<dbReference type="Proteomes" id="UP000323886">
    <property type="component" value="Unassembled WGS sequence"/>
</dbReference>
<reference evidence="2 3" key="1">
    <citation type="submission" date="2019-09" db="EMBL/GenBank/DDBJ databases">
        <title>Draft Whole-Genome sequence of Blastochloris sulfoviridis DSM 729.</title>
        <authorList>
            <person name="Meyer T.E."/>
            <person name="Kyndt J.A."/>
        </authorList>
    </citation>
    <scope>NUCLEOTIDE SEQUENCE [LARGE SCALE GENOMIC DNA]</scope>
    <source>
        <strain evidence="2 3">DSM 729</strain>
    </source>
</reference>
<evidence type="ECO:0000313" key="2">
    <source>
        <dbReference type="EMBL" id="KAA5603712.1"/>
    </source>
</evidence>
<proteinExistence type="predicted"/>
<name>A0A5M6I6B3_9HYPH</name>
<dbReference type="Pfam" id="PF12545">
    <property type="entry name" value="DUF3739"/>
    <property type="match status" value="1"/>
</dbReference>
<gene>
    <name evidence="2" type="ORF">F1193_00920</name>
</gene>
<comment type="caution">
    <text evidence="2">The sequence shown here is derived from an EMBL/GenBank/DDBJ whole genome shotgun (WGS) entry which is preliminary data.</text>
</comment>
<accession>A0A5M6I6B3</accession>